<dbReference type="AlphaFoldDB" id="A0A2M7LKL7"/>
<evidence type="ECO:0000313" key="1">
    <source>
        <dbReference type="EMBL" id="PIX68626.1"/>
    </source>
</evidence>
<organism evidence="1 2">
    <name type="scientific">Candidatus Roizmanbacteria bacterium CG_4_10_14_3_um_filter_39_13</name>
    <dbReference type="NCBI Taxonomy" id="1974831"/>
    <lineage>
        <taxon>Bacteria</taxon>
        <taxon>Candidatus Roizmaniibacteriota</taxon>
    </lineage>
</organism>
<accession>A0A2M7LKL7</accession>
<dbReference type="EMBL" id="PFJH01000093">
    <property type="protein sequence ID" value="PIX68626.1"/>
    <property type="molecule type" value="Genomic_DNA"/>
</dbReference>
<evidence type="ECO:0000313" key="2">
    <source>
        <dbReference type="Proteomes" id="UP000228500"/>
    </source>
</evidence>
<comment type="caution">
    <text evidence="1">The sequence shown here is derived from an EMBL/GenBank/DDBJ whole genome shotgun (WGS) entry which is preliminary data.</text>
</comment>
<feature type="non-terminal residue" evidence="1">
    <location>
        <position position="1"/>
    </location>
</feature>
<protein>
    <submittedName>
        <fullName evidence="1">Uncharacterized protein</fullName>
    </submittedName>
</protein>
<gene>
    <name evidence="1" type="ORF">COZ40_02250</name>
</gene>
<dbReference type="Proteomes" id="UP000228500">
    <property type="component" value="Unassembled WGS sequence"/>
</dbReference>
<proteinExistence type="predicted"/>
<sequence>CKVFTDGASLVAHDIAAQLHVIGFCLDELEKNLNPESERYFLQVKEAIGLINLEVSDFRSYLKDLVPS</sequence>
<name>A0A2M7LKL7_9BACT</name>
<reference evidence="2" key="1">
    <citation type="submission" date="2017-09" db="EMBL/GenBank/DDBJ databases">
        <title>Depth-based differentiation of microbial function through sediment-hosted aquifers and enrichment of novel symbionts in the deep terrestrial subsurface.</title>
        <authorList>
            <person name="Probst A.J."/>
            <person name="Ladd B."/>
            <person name="Jarett J.K."/>
            <person name="Geller-Mcgrath D.E."/>
            <person name="Sieber C.M.K."/>
            <person name="Emerson J.B."/>
            <person name="Anantharaman K."/>
            <person name="Thomas B.C."/>
            <person name="Malmstrom R."/>
            <person name="Stieglmeier M."/>
            <person name="Klingl A."/>
            <person name="Woyke T."/>
            <person name="Ryan C.M."/>
            <person name="Banfield J.F."/>
        </authorList>
    </citation>
    <scope>NUCLEOTIDE SEQUENCE [LARGE SCALE GENOMIC DNA]</scope>
</reference>